<accession>A0A7I8KLP0</accession>
<evidence type="ECO:0000313" key="3">
    <source>
        <dbReference type="Proteomes" id="UP000663760"/>
    </source>
</evidence>
<organism evidence="2 3">
    <name type="scientific">Spirodela intermedia</name>
    <name type="common">Intermediate duckweed</name>
    <dbReference type="NCBI Taxonomy" id="51605"/>
    <lineage>
        <taxon>Eukaryota</taxon>
        <taxon>Viridiplantae</taxon>
        <taxon>Streptophyta</taxon>
        <taxon>Embryophyta</taxon>
        <taxon>Tracheophyta</taxon>
        <taxon>Spermatophyta</taxon>
        <taxon>Magnoliopsida</taxon>
        <taxon>Liliopsida</taxon>
        <taxon>Araceae</taxon>
        <taxon>Lemnoideae</taxon>
        <taxon>Spirodela</taxon>
    </lineage>
</organism>
<dbReference type="Proteomes" id="UP000663760">
    <property type="component" value="Chromosome 6"/>
</dbReference>
<dbReference type="AlphaFoldDB" id="A0A7I8KLP0"/>
<dbReference type="EMBL" id="LR743593">
    <property type="protein sequence ID" value="CAA2622347.1"/>
    <property type="molecule type" value="Genomic_DNA"/>
</dbReference>
<protein>
    <submittedName>
        <fullName evidence="2">Uncharacterized protein</fullName>
    </submittedName>
</protein>
<reference evidence="2" key="1">
    <citation type="submission" date="2020-02" db="EMBL/GenBank/DDBJ databases">
        <authorList>
            <person name="Scholz U."/>
            <person name="Mascher M."/>
            <person name="Fiebig A."/>
        </authorList>
    </citation>
    <scope>NUCLEOTIDE SEQUENCE</scope>
</reference>
<keyword evidence="3" id="KW-1185">Reference proteome</keyword>
<dbReference type="EMBL" id="LR746269">
    <property type="protein sequence ID" value="CAA7398382.1"/>
    <property type="molecule type" value="Genomic_DNA"/>
</dbReference>
<name>A0A7I8KLP0_SPIIN</name>
<evidence type="ECO:0000313" key="2">
    <source>
        <dbReference type="EMBL" id="CAA7398382.1"/>
    </source>
</evidence>
<proteinExistence type="predicted"/>
<sequence length="27" mass="3361">MRFGIILRVRLHHSFSVVFLYWFYSVS</sequence>
<evidence type="ECO:0000313" key="1">
    <source>
        <dbReference type="EMBL" id="CAA2622347.1"/>
    </source>
</evidence>
<gene>
    <name evidence="1" type="ORF">SI7747_06008394</name>
    <name evidence="2" type="ORF">SI8410_06009047</name>
</gene>